<evidence type="ECO:0000313" key="5">
    <source>
        <dbReference type="EMBL" id="ALI37024.1"/>
    </source>
</evidence>
<evidence type="ECO:0000259" key="4">
    <source>
        <dbReference type="PROSITE" id="PS51635"/>
    </source>
</evidence>
<gene>
    <name evidence="5" type="ORF">NMY3_02835</name>
</gene>
<keyword evidence="3" id="KW-0443">Lipid metabolism</keyword>
<dbReference type="Gene3D" id="3.40.1090.10">
    <property type="entry name" value="Cytosolic phospholipase A2 catalytic domain"/>
    <property type="match status" value="1"/>
</dbReference>
<dbReference type="OrthoDB" id="11532at2157"/>
<keyword evidence="6" id="KW-1185">Reference proteome</keyword>
<dbReference type="KEGG" id="taa:NMY3_02835"/>
<dbReference type="EMBL" id="CP012850">
    <property type="protein sequence ID" value="ALI37024.1"/>
    <property type="molecule type" value="Genomic_DNA"/>
</dbReference>
<dbReference type="RefSeq" id="WP_196816184.1">
    <property type="nucleotide sequence ID" value="NZ_CP012850.1"/>
</dbReference>
<evidence type="ECO:0000313" key="6">
    <source>
        <dbReference type="Proteomes" id="UP000058925"/>
    </source>
</evidence>
<organism evidence="5 6">
    <name type="scientific">Candidatus Nitrosocosmicus oleophilus</name>
    <dbReference type="NCBI Taxonomy" id="1353260"/>
    <lineage>
        <taxon>Archaea</taxon>
        <taxon>Nitrososphaerota</taxon>
        <taxon>Nitrososphaeria</taxon>
        <taxon>Nitrososphaerales</taxon>
        <taxon>Nitrososphaeraceae</taxon>
        <taxon>Candidatus Nitrosocosmicus</taxon>
    </lineage>
</organism>
<dbReference type="AlphaFoldDB" id="A0A654LZN6"/>
<dbReference type="Pfam" id="PF01734">
    <property type="entry name" value="Patatin"/>
    <property type="match status" value="1"/>
</dbReference>
<dbReference type="PROSITE" id="PS51635">
    <property type="entry name" value="PNPLA"/>
    <property type="match status" value="1"/>
</dbReference>
<protein>
    <submittedName>
        <fullName evidence="5">Patatin-like phospholipase</fullName>
    </submittedName>
</protein>
<dbReference type="InterPro" id="IPR016035">
    <property type="entry name" value="Acyl_Trfase/lysoPLipase"/>
</dbReference>
<sequence>MSSINRALIFQGGGSLGAYEAGAYKAMNEDVSAYLKREGRGQEPLFHIVSGTSIGSINAALLVSYVKENKTWEGSGERLIEFWEYLSTKSTVDNMPHFKDYWDFWHRLDRRIASGESARRYYSTKEFIMKGVPNVFVPQTPSLDNRFFDPSNTWYLYDSKPLKDSLEKFAKFPISTSFENNEPRLLLVAVDVQEATPVVFDSYEKEDGTRKSEYGKYGRVRSDGSLSKNSDIRAFEHVIRYDDGIQSDFVLASCSVPVNYDYTKLNVETRMLVKEGPDGSRTMEDNNQPTSNGATNLRYFWDGGLLANTPLRQTILAHRDYWIRVRKLEHEIPRLRYGIINLHPAKQEYLPTDYDGVVDRKNDIIYHDRTLFDENVAILLSDFAMFAKSLMSLAEEMGASKEVLKRMLEEKTRVIYLGTGEQVSYKDLLKGRVDVDFVVRLERKNDTHTISNKTFDFSESTIRQLIQDGYKETKEQMKEVIARVRREFSNT</sequence>
<dbReference type="GeneID" id="60422733"/>
<dbReference type="GO" id="GO:0016787">
    <property type="term" value="F:hydrolase activity"/>
    <property type="evidence" value="ECO:0007669"/>
    <property type="project" value="UniProtKB-KW"/>
</dbReference>
<reference evidence="6" key="1">
    <citation type="submission" date="2015-10" db="EMBL/GenBank/DDBJ databases">
        <title>Niche specialization of a soil ammonia-oxidizing archaeon, Candidatus Nitrosocosmicus oleophilus.</title>
        <authorList>
            <person name="Jung M.-Y."/>
            <person name="Rhee S.-K."/>
        </authorList>
    </citation>
    <scope>NUCLEOTIDE SEQUENCE [LARGE SCALE GENOMIC DNA]</scope>
    <source>
        <strain evidence="6">MY3</strain>
    </source>
</reference>
<dbReference type="Proteomes" id="UP000058925">
    <property type="component" value="Chromosome"/>
</dbReference>
<accession>A0A654LZN6</accession>
<keyword evidence="2" id="KW-0442">Lipid degradation</keyword>
<evidence type="ECO:0000256" key="1">
    <source>
        <dbReference type="ARBA" id="ARBA00022801"/>
    </source>
</evidence>
<evidence type="ECO:0000256" key="3">
    <source>
        <dbReference type="ARBA" id="ARBA00023098"/>
    </source>
</evidence>
<name>A0A654LZN6_9ARCH</name>
<dbReference type="GO" id="GO:0016042">
    <property type="term" value="P:lipid catabolic process"/>
    <property type="evidence" value="ECO:0007669"/>
    <property type="project" value="UniProtKB-KW"/>
</dbReference>
<dbReference type="SUPFAM" id="SSF52151">
    <property type="entry name" value="FabD/lysophospholipase-like"/>
    <property type="match status" value="1"/>
</dbReference>
<proteinExistence type="predicted"/>
<dbReference type="PANTHER" id="PTHR14226:SF57">
    <property type="entry name" value="BLR7027 PROTEIN"/>
    <property type="match status" value="1"/>
</dbReference>
<keyword evidence="1" id="KW-0378">Hydrolase</keyword>
<dbReference type="InterPro" id="IPR002641">
    <property type="entry name" value="PNPLA_dom"/>
</dbReference>
<dbReference type="PANTHER" id="PTHR14226">
    <property type="entry name" value="NEUROPATHY TARGET ESTERASE/SWISS CHEESE D.MELANOGASTER"/>
    <property type="match status" value="1"/>
</dbReference>
<dbReference type="InterPro" id="IPR050301">
    <property type="entry name" value="NTE"/>
</dbReference>
<feature type="domain" description="PNPLA" evidence="4">
    <location>
        <begin position="8"/>
        <end position="315"/>
    </location>
</feature>
<evidence type="ECO:0000256" key="2">
    <source>
        <dbReference type="ARBA" id="ARBA00022963"/>
    </source>
</evidence>